<proteinExistence type="predicted"/>
<accession>A0A8J7LK89</accession>
<organism evidence="1 2">
    <name type="scientific">Halocynthiibacter styelae</name>
    <dbReference type="NCBI Taxonomy" id="2761955"/>
    <lineage>
        <taxon>Bacteria</taxon>
        <taxon>Pseudomonadati</taxon>
        <taxon>Pseudomonadota</taxon>
        <taxon>Alphaproteobacteria</taxon>
        <taxon>Rhodobacterales</taxon>
        <taxon>Paracoccaceae</taxon>
        <taxon>Halocynthiibacter</taxon>
    </lineage>
</organism>
<name>A0A8J7LK89_9RHOB</name>
<dbReference type="EMBL" id="JADCKQ010000004">
    <property type="protein sequence ID" value="MBI1493445.1"/>
    <property type="molecule type" value="Genomic_DNA"/>
</dbReference>
<keyword evidence="2" id="KW-1185">Reference proteome</keyword>
<dbReference type="RefSeq" id="WP_228848277.1">
    <property type="nucleotide sequence ID" value="NZ_JADCKQ010000004.1"/>
</dbReference>
<gene>
    <name evidence="1" type="ORF">H1D41_07350</name>
</gene>
<sequence length="348" mass="37649">MKLCEAFLAQSKSNRSLGSPFTARVLEVLAESFTPGTSLADRLLSWEADDIGPGGASLPLRVLGGLHALVLLGKDRGLTSVYPPAAALSDEQLQSAIQVALQAHEDFLNEWINTAPQTNEVRRSAVMIAAGHYLQARFGLPVETYELGASGGLNLHWDQYALQHPGGQVGAADPALTLMPDWDGDALPRKAPTVIARQGVDLNPLDPSDPDDALRLMAFLWADQPDRMERTRAAMSAAETRVDAGDASAWLEGKLTDLTPGRLHLVYHTVAWQYFPQDTKDRCLTAMRNAGATADTPLARLSMEADDLSGPAGQGAALTLTFWPGEVEVPLGRIDFHGRWIRWAPEQS</sequence>
<dbReference type="Proteomes" id="UP000640583">
    <property type="component" value="Unassembled WGS sequence"/>
</dbReference>
<dbReference type="InterPro" id="IPR011200">
    <property type="entry name" value="UCP012608"/>
</dbReference>
<dbReference type="Pfam" id="PF10094">
    <property type="entry name" value="DUF2332"/>
    <property type="match status" value="1"/>
</dbReference>
<comment type="caution">
    <text evidence="1">The sequence shown here is derived from an EMBL/GenBank/DDBJ whole genome shotgun (WGS) entry which is preliminary data.</text>
</comment>
<dbReference type="AlphaFoldDB" id="A0A8J7LK89"/>
<dbReference type="PIRSF" id="PIRSF012608">
    <property type="entry name" value="UCP012608"/>
    <property type="match status" value="1"/>
</dbReference>
<reference evidence="1" key="1">
    <citation type="submission" date="2020-10" db="EMBL/GenBank/DDBJ databases">
        <title>Paenihalocynthiibacter styelae gen. nov., sp. nov., isolated from stalked sea squirt Styela clava.</title>
        <authorList>
            <person name="Kim Y.-O."/>
            <person name="Yoon J.-H."/>
        </authorList>
    </citation>
    <scope>NUCLEOTIDE SEQUENCE</scope>
    <source>
        <strain evidence="1">MYP1-1</strain>
    </source>
</reference>
<evidence type="ECO:0000313" key="2">
    <source>
        <dbReference type="Proteomes" id="UP000640583"/>
    </source>
</evidence>
<protein>
    <submittedName>
        <fullName evidence="1">DUF2332 family protein</fullName>
    </submittedName>
</protein>
<evidence type="ECO:0000313" key="1">
    <source>
        <dbReference type="EMBL" id="MBI1493445.1"/>
    </source>
</evidence>